<dbReference type="GO" id="GO:0043021">
    <property type="term" value="F:ribonucleoprotein complex binding"/>
    <property type="evidence" value="ECO:0007669"/>
    <property type="project" value="TreeGrafter"/>
</dbReference>
<dbReference type="Pfam" id="PF00428">
    <property type="entry name" value="Ribosomal_60s"/>
    <property type="match status" value="1"/>
</dbReference>
<dbReference type="GO" id="GO:0002181">
    <property type="term" value="P:cytoplasmic translation"/>
    <property type="evidence" value="ECO:0007669"/>
    <property type="project" value="TreeGrafter"/>
</dbReference>
<dbReference type="PANTHER" id="PTHR45696:SF10">
    <property type="entry name" value="LARGE RIBOSOMAL SUBUNIT PROTEIN P1"/>
    <property type="match status" value="1"/>
</dbReference>
<evidence type="ECO:0000313" key="6">
    <source>
        <dbReference type="Proteomes" id="UP000078348"/>
    </source>
</evidence>
<dbReference type="STRING" id="478820.A0A196SAQ9"/>
<feature type="compositionally biased region" description="Low complexity" evidence="4">
    <location>
        <begin position="81"/>
        <end position="90"/>
    </location>
</feature>
<organism evidence="5 6">
    <name type="scientific">Blastocystis sp. subtype 1 (strain ATCC 50177 / NandII)</name>
    <dbReference type="NCBI Taxonomy" id="478820"/>
    <lineage>
        <taxon>Eukaryota</taxon>
        <taxon>Sar</taxon>
        <taxon>Stramenopiles</taxon>
        <taxon>Bigyra</taxon>
        <taxon>Opalozoa</taxon>
        <taxon>Opalinata</taxon>
        <taxon>Blastocystidae</taxon>
        <taxon>Blastocystis</taxon>
    </lineage>
</organism>
<dbReference type="PANTHER" id="PTHR45696">
    <property type="entry name" value="60S ACIDIC RIBOSOMAL PROTEIN P1"/>
    <property type="match status" value="1"/>
</dbReference>
<feature type="region of interest" description="Disordered" evidence="4">
    <location>
        <begin position="81"/>
        <end position="120"/>
    </location>
</feature>
<dbReference type="GO" id="GO:0022625">
    <property type="term" value="C:cytosolic large ribosomal subunit"/>
    <property type="evidence" value="ECO:0007669"/>
    <property type="project" value="TreeGrafter"/>
</dbReference>
<evidence type="ECO:0000256" key="4">
    <source>
        <dbReference type="SAM" id="MobiDB-lite"/>
    </source>
</evidence>
<dbReference type="InterPro" id="IPR027534">
    <property type="entry name" value="Ribosomal_P1/P2"/>
</dbReference>
<proteinExistence type="inferred from homology"/>
<dbReference type="CDD" id="cd05831">
    <property type="entry name" value="Ribosomal_P1"/>
    <property type="match status" value="1"/>
</dbReference>
<sequence length="120" mass="12499">MAIFEDMSTLEKQELIVSLAALICADAKVEINKENLDKLVSAAGCKVESYWTAVFGSAFEGKDLLEILAAPGVGAAAPAAAASAEAAAPAAEEKKEEEEEEEEDVDMSGGGLFGGDDDDW</sequence>
<dbReference type="HAMAP" id="MF_01478">
    <property type="entry name" value="Ribosomal_L12_arch"/>
    <property type="match status" value="1"/>
</dbReference>
<evidence type="ECO:0000256" key="1">
    <source>
        <dbReference type="ARBA" id="ARBA00005436"/>
    </source>
</evidence>
<reference evidence="5 6" key="1">
    <citation type="submission" date="2016-05" db="EMBL/GenBank/DDBJ databases">
        <title>Nuclear genome of Blastocystis sp. subtype 1 NandII.</title>
        <authorList>
            <person name="Gentekaki E."/>
            <person name="Curtis B."/>
            <person name="Stairs C."/>
            <person name="Eme L."/>
            <person name="Herman E."/>
            <person name="Klimes V."/>
            <person name="Arias M.C."/>
            <person name="Elias M."/>
            <person name="Hilliou F."/>
            <person name="Klute M."/>
            <person name="Malik S.-B."/>
            <person name="Pightling A."/>
            <person name="Rachubinski R."/>
            <person name="Salas D."/>
            <person name="Schlacht A."/>
            <person name="Suga H."/>
            <person name="Archibald J."/>
            <person name="Ball S.G."/>
            <person name="Clark G."/>
            <person name="Dacks J."/>
            <person name="Van Der Giezen M."/>
            <person name="Tsaousis A."/>
            <person name="Roger A."/>
        </authorList>
    </citation>
    <scope>NUCLEOTIDE SEQUENCE [LARGE SCALE GENOMIC DNA]</scope>
    <source>
        <strain evidence="6">ATCC 50177 / NandII</strain>
    </source>
</reference>
<dbReference type="GO" id="GO:0006414">
    <property type="term" value="P:translational elongation"/>
    <property type="evidence" value="ECO:0007669"/>
    <property type="project" value="InterPro"/>
</dbReference>
<keyword evidence="6" id="KW-1185">Reference proteome</keyword>
<dbReference type="FunFam" id="1.10.10.1410:FF:000002">
    <property type="entry name" value="60S acidic ribosomal protein P2"/>
    <property type="match status" value="1"/>
</dbReference>
<keyword evidence="3" id="KW-0687">Ribonucleoprotein</keyword>
<dbReference type="OrthoDB" id="2194681at2759"/>
<gene>
    <name evidence="5" type="ORF">AV274_4202</name>
</gene>
<dbReference type="InterPro" id="IPR038716">
    <property type="entry name" value="P1/P2_N_sf"/>
</dbReference>
<comment type="caution">
    <text evidence="5">The sequence shown here is derived from an EMBL/GenBank/DDBJ whole genome shotgun (WGS) entry which is preliminary data.</text>
</comment>
<evidence type="ECO:0000256" key="3">
    <source>
        <dbReference type="ARBA" id="ARBA00023274"/>
    </source>
</evidence>
<evidence type="ECO:0000313" key="5">
    <source>
        <dbReference type="EMBL" id="OAO14135.1"/>
    </source>
</evidence>
<evidence type="ECO:0000256" key="2">
    <source>
        <dbReference type="ARBA" id="ARBA00022980"/>
    </source>
</evidence>
<comment type="similarity">
    <text evidence="1">Belongs to the eukaryotic ribosomal protein P1/P2 family.</text>
</comment>
<dbReference type="GO" id="GO:0003735">
    <property type="term" value="F:structural constituent of ribosome"/>
    <property type="evidence" value="ECO:0007669"/>
    <property type="project" value="InterPro"/>
</dbReference>
<keyword evidence="2 5" id="KW-0689">Ribosomal protein</keyword>
<protein>
    <submittedName>
        <fullName evidence="5">60S acidic ribosomal protein p1</fullName>
    </submittedName>
</protein>
<accession>A0A196SAQ9</accession>
<dbReference type="Gene3D" id="1.10.10.1410">
    <property type="match status" value="1"/>
</dbReference>
<name>A0A196SAQ9_BLAHN</name>
<dbReference type="Proteomes" id="UP000078348">
    <property type="component" value="Unassembled WGS sequence"/>
</dbReference>
<dbReference type="AlphaFoldDB" id="A0A196SAQ9"/>
<dbReference type="GO" id="GO:0030295">
    <property type="term" value="F:protein kinase activator activity"/>
    <property type="evidence" value="ECO:0007669"/>
    <property type="project" value="TreeGrafter"/>
</dbReference>
<feature type="compositionally biased region" description="Acidic residues" evidence="4">
    <location>
        <begin position="95"/>
        <end position="106"/>
    </location>
</feature>
<dbReference type="EMBL" id="LXWW01000288">
    <property type="protein sequence ID" value="OAO14135.1"/>
    <property type="molecule type" value="Genomic_DNA"/>
</dbReference>